<evidence type="ECO:0000313" key="13">
    <source>
        <dbReference type="EMBL" id="MEZ6853981.1"/>
    </source>
</evidence>
<dbReference type="InterPro" id="IPR036291">
    <property type="entry name" value="NAD(P)-bd_dom_sf"/>
</dbReference>
<evidence type="ECO:0000256" key="1">
    <source>
        <dbReference type="ARBA" id="ARBA00005194"/>
    </source>
</evidence>
<evidence type="ECO:0000256" key="7">
    <source>
        <dbReference type="ARBA" id="ARBA00023098"/>
    </source>
</evidence>
<keyword evidence="4" id="KW-0276">Fatty acid metabolism</keyword>
<feature type="active site" description="Proton acceptor" evidence="10">
    <location>
        <position position="154"/>
    </location>
</feature>
<comment type="pathway">
    <text evidence="1">Lipid metabolism; fatty acid biosynthesis.</text>
</comment>
<evidence type="ECO:0000256" key="12">
    <source>
        <dbReference type="PIRSR" id="PIRSR000094-3"/>
    </source>
</evidence>
<evidence type="ECO:0000256" key="4">
    <source>
        <dbReference type="ARBA" id="ARBA00022832"/>
    </source>
</evidence>
<dbReference type="RefSeq" id="WP_019999733.1">
    <property type="nucleotide sequence ID" value="NZ_CP192219.1"/>
</dbReference>
<evidence type="ECO:0000313" key="14">
    <source>
        <dbReference type="EMBL" id="SHJ46548.1"/>
    </source>
</evidence>
<evidence type="ECO:0000256" key="6">
    <source>
        <dbReference type="ARBA" id="ARBA00023027"/>
    </source>
</evidence>
<keyword evidence="8 9" id="KW-0275">Fatty acid biosynthesis</keyword>
<evidence type="ECO:0000256" key="5">
    <source>
        <dbReference type="ARBA" id="ARBA00023002"/>
    </source>
</evidence>
<proteinExistence type="inferred from homology"/>
<reference evidence="13 16" key="2">
    <citation type="submission" date="2024-07" db="EMBL/GenBank/DDBJ databases">
        <title>Active virus-host system and metabolic interactions in a Lokiarchaeon culture.</title>
        <authorList>
            <person name="Ponce Toledo R.I."/>
            <person name="Rodrigues Oliveira T."/>
            <person name="Schleper C."/>
        </authorList>
    </citation>
    <scope>NUCLEOTIDE SEQUENCE [LARGE SCALE GENOMIC DNA]</scope>
    <source>
        <strain evidence="13 16">B35</strain>
    </source>
</reference>
<dbReference type="GO" id="GO:0004318">
    <property type="term" value="F:enoyl-[acyl-carrier-protein] reductase (NADH) activity"/>
    <property type="evidence" value="ECO:0007669"/>
    <property type="project" value="UniProtKB-EC"/>
</dbReference>
<dbReference type="UniPathway" id="UPA00094"/>
<dbReference type="EMBL" id="JBFSOO010000007">
    <property type="protein sequence ID" value="MEZ6853981.1"/>
    <property type="molecule type" value="Genomic_DNA"/>
</dbReference>
<dbReference type="FunFam" id="3.40.50.720:FF:000054">
    <property type="entry name" value="Enoyl-[acyl-carrier-protein] reductase [NADH]"/>
    <property type="match status" value="1"/>
</dbReference>
<sequence length="262" mass="28235">MLLEGKRALVLGVANNKSIAYGIAKEFKENGAKLAFNFLGDALKKRVEPICEELDGDFIFQCDVSSDEEIAAAVKLVEEKWGGVDILVHSIGFADRKDLQGRFIETSRDGFKLAMDISAYSLTAVCGAFEHLLTDNASVITMSYYGSEKVITNYNVMGVAKAALEASVRYLAVDLGAKNIRINAISAGPIKTLAASGIGGFRKILNYIEENAPMQRNVTTQDVGKSALYLASDLSAGVTGEVLHVDCGYHTVGIGIRNEDKK</sequence>
<evidence type="ECO:0000256" key="2">
    <source>
        <dbReference type="ARBA" id="ARBA00009233"/>
    </source>
</evidence>
<evidence type="ECO:0000256" key="10">
    <source>
        <dbReference type="PIRSR" id="PIRSR000094-1"/>
    </source>
</evidence>
<organism evidence="14 15">
    <name type="scientific">Halodesulfovibrio aestuarii</name>
    <dbReference type="NCBI Taxonomy" id="126333"/>
    <lineage>
        <taxon>Bacteria</taxon>
        <taxon>Pseudomonadati</taxon>
        <taxon>Thermodesulfobacteriota</taxon>
        <taxon>Desulfovibrionia</taxon>
        <taxon>Desulfovibrionales</taxon>
        <taxon>Desulfovibrionaceae</taxon>
        <taxon>Halodesulfovibrio</taxon>
    </lineage>
</organism>
<evidence type="ECO:0000256" key="11">
    <source>
        <dbReference type="PIRSR" id="PIRSR000094-2"/>
    </source>
</evidence>
<evidence type="ECO:0000256" key="3">
    <source>
        <dbReference type="ARBA" id="ARBA00022516"/>
    </source>
</evidence>
<feature type="active site" description="Proton acceptor" evidence="10">
    <location>
        <position position="144"/>
    </location>
</feature>
<dbReference type="FunFam" id="1.10.8.400:FF:000001">
    <property type="entry name" value="Enoyl-[acyl-carrier-protein] reductase [NADH]"/>
    <property type="match status" value="1"/>
</dbReference>
<evidence type="ECO:0000313" key="16">
    <source>
        <dbReference type="Proteomes" id="UP001568358"/>
    </source>
</evidence>
<feature type="binding site" evidence="12">
    <location>
        <begin position="190"/>
        <end position="194"/>
    </location>
    <ligand>
        <name>NAD(+)</name>
        <dbReference type="ChEBI" id="CHEBI:57540"/>
    </ligand>
</feature>
<keyword evidence="7" id="KW-0443">Lipid metabolism</keyword>
<feature type="binding site" evidence="12">
    <location>
        <position position="91"/>
    </location>
    <ligand>
        <name>NAD(+)</name>
        <dbReference type="ChEBI" id="CHEBI:57540"/>
    </ligand>
</feature>
<gene>
    <name evidence="13" type="ORF">AB2Z07_10635</name>
    <name evidence="14" type="ORF">SAMN05660830_02496</name>
</gene>
<name>A0A8G2F9P4_9BACT</name>
<feature type="binding site" evidence="12">
    <location>
        <begin position="63"/>
        <end position="64"/>
    </location>
    <ligand>
        <name>NAD(+)</name>
        <dbReference type="ChEBI" id="CHEBI:57540"/>
    </ligand>
</feature>
<accession>A0A8G2F9P4</accession>
<keyword evidence="6 9" id="KW-0520">NAD</keyword>
<dbReference type="PIRSF" id="PIRSF000094">
    <property type="entry name" value="Enoyl-ACP_rdct"/>
    <property type="match status" value="1"/>
</dbReference>
<dbReference type="PRINTS" id="PR00081">
    <property type="entry name" value="GDHRDH"/>
</dbReference>
<comment type="similarity">
    <text evidence="2 9">Belongs to the short-chain dehydrogenases/reductases (SDR) family. FabI subfamily.</text>
</comment>
<evidence type="ECO:0000256" key="9">
    <source>
        <dbReference type="PIRNR" id="PIRNR000094"/>
    </source>
</evidence>
<dbReference type="Gene3D" id="1.10.8.400">
    <property type="entry name" value="Enoyl acyl carrier protein reductase"/>
    <property type="match status" value="1"/>
</dbReference>
<feature type="binding site" evidence="12">
    <location>
        <position position="12"/>
    </location>
    <ligand>
        <name>NAD(+)</name>
        <dbReference type="ChEBI" id="CHEBI:57540"/>
    </ligand>
</feature>
<protein>
    <recommendedName>
        <fullName evidence="9">Enoyl-[acyl-carrier-protein] reductase [NADH]</fullName>
        <ecNumber evidence="9">1.3.1.9</ecNumber>
    </recommendedName>
</protein>
<comment type="caution">
    <text evidence="14">The sequence shown here is derived from an EMBL/GenBank/DDBJ whole genome shotgun (WGS) entry which is preliminary data.</text>
</comment>
<feature type="binding site" evidence="11">
    <location>
        <position position="94"/>
    </location>
    <ligand>
        <name>substrate</name>
    </ligand>
</feature>
<keyword evidence="16" id="KW-1185">Reference proteome</keyword>
<evidence type="ECO:0000256" key="8">
    <source>
        <dbReference type="ARBA" id="ARBA00023160"/>
    </source>
</evidence>
<keyword evidence="5 9" id="KW-0560">Oxidoreductase</keyword>
<dbReference type="Proteomes" id="UP000184001">
    <property type="component" value="Unassembled WGS sequence"/>
</dbReference>
<dbReference type="Proteomes" id="UP001568358">
    <property type="component" value="Unassembled WGS sequence"/>
</dbReference>
<dbReference type="Pfam" id="PF13561">
    <property type="entry name" value="adh_short_C2"/>
    <property type="match status" value="1"/>
</dbReference>
<dbReference type="SUPFAM" id="SSF51735">
    <property type="entry name" value="NAD(P)-binding Rossmann-fold domains"/>
    <property type="match status" value="1"/>
</dbReference>
<keyword evidence="3 9" id="KW-0444">Lipid biosynthesis</keyword>
<dbReference type="CDD" id="cd05372">
    <property type="entry name" value="ENR_SDR"/>
    <property type="match status" value="1"/>
</dbReference>
<feature type="binding site" evidence="12">
    <location>
        <position position="161"/>
    </location>
    <ligand>
        <name>NAD(+)</name>
        <dbReference type="ChEBI" id="CHEBI:57540"/>
    </ligand>
</feature>
<dbReference type="InterPro" id="IPR014358">
    <property type="entry name" value="Enoyl-ACP_Rdtase_NADH"/>
</dbReference>
<dbReference type="Gene3D" id="3.40.50.720">
    <property type="entry name" value="NAD(P)-binding Rossmann-like Domain"/>
    <property type="match status" value="1"/>
</dbReference>
<dbReference type="PANTHER" id="PTHR43159:SF2">
    <property type="entry name" value="ENOYL-[ACYL-CARRIER-PROTEIN] REDUCTASE [NADH], CHLOROPLASTIC"/>
    <property type="match status" value="1"/>
</dbReference>
<dbReference type="AlphaFoldDB" id="A0A8G2F9P4"/>
<comment type="catalytic activity">
    <reaction evidence="9">
        <text>a 2,3-saturated acyl-[ACP] + NAD(+) = a (2E)-enoyl-[ACP] + NADH + H(+)</text>
        <dbReference type="Rhea" id="RHEA:10240"/>
        <dbReference type="Rhea" id="RHEA-COMP:9925"/>
        <dbReference type="Rhea" id="RHEA-COMP:9926"/>
        <dbReference type="ChEBI" id="CHEBI:15378"/>
        <dbReference type="ChEBI" id="CHEBI:57540"/>
        <dbReference type="ChEBI" id="CHEBI:57945"/>
        <dbReference type="ChEBI" id="CHEBI:78784"/>
        <dbReference type="ChEBI" id="CHEBI:78785"/>
        <dbReference type="EC" id="1.3.1.9"/>
    </reaction>
</comment>
<dbReference type="EMBL" id="FQZR01000006">
    <property type="protein sequence ID" value="SHJ46548.1"/>
    <property type="molecule type" value="Genomic_DNA"/>
</dbReference>
<reference evidence="14 15" key="1">
    <citation type="submission" date="2016-11" db="EMBL/GenBank/DDBJ databases">
        <authorList>
            <person name="Varghese N."/>
            <person name="Submissions S."/>
        </authorList>
    </citation>
    <scope>NUCLEOTIDE SEQUENCE [LARGE SCALE GENOMIC DNA]</scope>
    <source>
        <strain evidence="14 15">DSM 17919</strain>
    </source>
</reference>
<dbReference type="GO" id="GO:0006633">
    <property type="term" value="P:fatty acid biosynthetic process"/>
    <property type="evidence" value="ECO:0007669"/>
    <property type="project" value="UniProtKB-UniPathway"/>
</dbReference>
<dbReference type="InterPro" id="IPR002347">
    <property type="entry name" value="SDR_fam"/>
</dbReference>
<evidence type="ECO:0000313" key="15">
    <source>
        <dbReference type="Proteomes" id="UP000184001"/>
    </source>
</evidence>
<feature type="binding site" evidence="12">
    <location>
        <begin position="18"/>
        <end position="19"/>
    </location>
    <ligand>
        <name>NAD(+)</name>
        <dbReference type="ChEBI" id="CHEBI:57540"/>
    </ligand>
</feature>
<dbReference type="EC" id="1.3.1.9" evidence="9"/>
<dbReference type="PANTHER" id="PTHR43159">
    <property type="entry name" value="ENOYL-[ACYL-CARRIER-PROTEIN] REDUCTASE"/>
    <property type="match status" value="1"/>
</dbReference>